<proteinExistence type="predicted"/>
<keyword evidence="2" id="KW-1185">Reference proteome</keyword>
<accession>A0AAV5VIS3</accession>
<feature type="non-terminal residue" evidence="1">
    <location>
        <position position="98"/>
    </location>
</feature>
<gene>
    <name evidence="1" type="ORF">PFISCL1PPCAC_9641</name>
</gene>
<reference evidence="1" key="1">
    <citation type="submission" date="2023-10" db="EMBL/GenBank/DDBJ databases">
        <title>Genome assembly of Pristionchus species.</title>
        <authorList>
            <person name="Yoshida K."/>
            <person name="Sommer R.J."/>
        </authorList>
    </citation>
    <scope>NUCLEOTIDE SEQUENCE</scope>
    <source>
        <strain evidence="1">RS5133</strain>
    </source>
</reference>
<feature type="non-terminal residue" evidence="1">
    <location>
        <position position="1"/>
    </location>
</feature>
<dbReference type="AlphaFoldDB" id="A0AAV5VIS3"/>
<evidence type="ECO:0000313" key="2">
    <source>
        <dbReference type="Proteomes" id="UP001432322"/>
    </source>
</evidence>
<name>A0AAV5VIS3_9BILA</name>
<comment type="caution">
    <text evidence="1">The sequence shown here is derived from an EMBL/GenBank/DDBJ whole genome shotgun (WGS) entry which is preliminary data.</text>
</comment>
<protein>
    <submittedName>
        <fullName evidence="1">Uncharacterized protein</fullName>
    </submittedName>
</protein>
<dbReference type="Proteomes" id="UP001432322">
    <property type="component" value="Unassembled WGS sequence"/>
</dbReference>
<organism evidence="1 2">
    <name type="scientific">Pristionchus fissidentatus</name>
    <dbReference type="NCBI Taxonomy" id="1538716"/>
    <lineage>
        <taxon>Eukaryota</taxon>
        <taxon>Metazoa</taxon>
        <taxon>Ecdysozoa</taxon>
        <taxon>Nematoda</taxon>
        <taxon>Chromadorea</taxon>
        <taxon>Rhabditida</taxon>
        <taxon>Rhabditina</taxon>
        <taxon>Diplogasteromorpha</taxon>
        <taxon>Diplogasteroidea</taxon>
        <taxon>Neodiplogasteridae</taxon>
        <taxon>Pristionchus</taxon>
    </lineage>
</organism>
<evidence type="ECO:0000313" key="1">
    <source>
        <dbReference type="EMBL" id="GMT18344.1"/>
    </source>
</evidence>
<dbReference type="EMBL" id="BTSY01000003">
    <property type="protein sequence ID" value="GMT18344.1"/>
    <property type="molecule type" value="Genomic_DNA"/>
</dbReference>
<sequence>QTREQVWNDFSQMHKRRVVWHTRMIESGNKHGFNSQQFYAMKESRDRVNEEIWEFALWWNRHLNNNVVDLHNLLGYQALKMVMDRIKLFEVVAPPNSW</sequence>